<accession>A0A542DPQ3</accession>
<comment type="caution">
    <text evidence="2">The sequence shown here is derived from an EMBL/GenBank/DDBJ whole genome shotgun (WGS) entry which is preliminary data.</text>
</comment>
<organism evidence="2 3">
    <name type="scientific">Amycolatopsis cihanbeyliensis</name>
    <dbReference type="NCBI Taxonomy" id="1128664"/>
    <lineage>
        <taxon>Bacteria</taxon>
        <taxon>Bacillati</taxon>
        <taxon>Actinomycetota</taxon>
        <taxon>Actinomycetes</taxon>
        <taxon>Pseudonocardiales</taxon>
        <taxon>Pseudonocardiaceae</taxon>
        <taxon>Amycolatopsis</taxon>
    </lineage>
</organism>
<dbReference type="AlphaFoldDB" id="A0A542DPQ3"/>
<reference evidence="2 3" key="1">
    <citation type="submission" date="2019-06" db="EMBL/GenBank/DDBJ databases">
        <title>Sequencing the genomes of 1000 actinobacteria strains.</title>
        <authorList>
            <person name="Klenk H.-P."/>
        </authorList>
    </citation>
    <scope>NUCLEOTIDE SEQUENCE [LARGE SCALE GENOMIC DNA]</scope>
    <source>
        <strain evidence="2 3">DSM 45679</strain>
    </source>
</reference>
<evidence type="ECO:0000256" key="1">
    <source>
        <dbReference type="SAM" id="MobiDB-lite"/>
    </source>
</evidence>
<evidence type="ECO:0000313" key="3">
    <source>
        <dbReference type="Proteomes" id="UP000320876"/>
    </source>
</evidence>
<sequence>MTKPSGGYHYTPEALSGIAGHLREAASLLDGATGGQPPVADAGASSSLVARAMQQLVQVGVVVASVADGSAEKVHVAQGSYDDIENNHAGQLKLNEQRDTPERRRQDGVHG</sequence>
<dbReference type="OrthoDB" id="3626156at2"/>
<evidence type="ECO:0000313" key="2">
    <source>
        <dbReference type="EMBL" id="TQJ05079.1"/>
    </source>
</evidence>
<dbReference type="EMBL" id="VFML01000001">
    <property type="protein sequence ID" value="TQJ05079.1"/>
    <property type="molecule type" value="Genomic_DNA"/>
</dbReference>
<proteinExistence type="predicted"/>
<feature type="compositionally biased region" description="Basic and acidic residues" evidence="1">
    <location>
        <begin position="95"/>
        <end position="111"/>
    </location>
</feature>
<gene>
    <name evidence="2" type="ORF">FB471_4902</name>
</gene>
<dbReference type="Proteomes" id="UP000320876">
    <property type="component" value="Unassembled WGS sequence"/>
</dbReference>
<protein>
    <submittedName>
        <fullName evidence="2">Uncharacterized protein</fullName>
    </submittedName>
</protein>
<feature type="region of interest" description="Disordered" evidence="1">
    <location>
        <begin position="78"/>
        <end position="111"/>
    </location>
</feature>
<keyword evidence="3" id="KW-1185">Reference proteome</keyword>
<dbReference type="RefSeq" id="WP_142000663.1">
    <property type="nucleotide sequence ID" value="NZ_VFML01000001.1"/>
</dbReference>
<name>A0A542DPQ3_AMYCI</name>